<dbReference type="Pfam" id="PF12680">
    <property type="entry name" value="SnoaL_2"/>
    <property type="match status" value="1"/>
</dbReference>
<proteinExistence type="predicted"/>
<accession>A0A381R902</accession>
<dbReference type="InterPro" id="IPR037401">
    <property type="entry name" value="SnoaL-like"/>
</dbReference>
<dbReference type="Gene3D" id="3.10.450.50">
    <property type="match status" value="1"/>
</dbReference>
<dbReference type="AlphaFoldDB" id="A0A381R902"/>
<dbReference type="EMBL" id="UINC01001660">
    <property type="protein sequence ID" value="SUZ85973.1"/>
    <property type="molecule type" value="Genomic_DNA"/>
</dbReference>
<sequence length="161" mass="17990">MKKILLITVLTLFISCSTGQHPDYAGNLEITKEWFDVFVTEDFEAVSAYYADEVEYQSAFYGGPIMNREETLNYLKGWQDAMEDITWEAVNYLPGADPETGLPNGSVRTYGYWSGTNTASGKSFRGLWYHYLTFDEDGKIVNGGDFGDATGLVMAVAPDQE</sequence>
<name>A0A381R902_9ZZZZ</name>
<reference evidence="2" key="1">
    <citation type="submission" date="2018-05" db="EMBL/GenBank/DDBJ databases">
        <authorList>
            <person name="Lanie J.A."/>
            <person name="Ng W.-L."/>
            <person name="Kazmierczak K.M."/>
            <person name="Andrzejewski T.M."/>
            <person name="Davidsen T.M."/>
            <person name="Wayne K.J."/>
            <person name="Tettelin H."/>
            <person name="Glass J.I."/>
            <person name="Rusch D."/>
            <person name="Podicherti R."/>
            <person name="Tsui H.-C.T."/>
            <person name="Winkler M.E."/>
        </authorList>
    </citation>
    <scope>NUCLEOTIDE SEQUENCE</scope>
</reference>
<gene>
    <name evidence="2" type="ORF">METZ01_LOCUS38827</name>
</gene>
<dbReference type="SUPFAM" id="SSF54427">
    <property type="entry name" value="NTF2-like"/>
    <property type="match status" value="1"/>
</dbReference>
<feature type="domain" description="SnoaL-like" evidence="1">
    <location>
        <begin position="32"/>
        <end position="141"/>
    </location>
</feature>
<organism evidence="2">
    <name type="scientific">marine metagenome</name>
    <dbReference type="NCBI Taxonomy" id="408172"/>
    <lineage>
        <taxon>unclassified sequences</taxon>
        <taxon>metagenomes</taxon>
        <taxon>ecological metagenomes</taxon>
    </lineage>
</organism>
<evidence type="ECO:0000313" key="2">
    <source>
        <dbReference type="EMBL" id="SUZ85973.1"/>
    </source>
</evidence>
<dbReference type="InterPro" id="IPR032710">
    <property type="entry name" value="NTF2-like_dom_sf"/>
</dbReference>
<protein>
    <recommendedName>
        <fullName evidence="1">SnoaL-like domain-containing protein</fullName>
    </recommendedName>
</protein>
<dbReference type="PROSITE" id="PS51257">
    <property type="entry name" value="PROKAR_LIPOPROTEIN"/>
    <property type="match status" value="1"/>
</dbReference>
<evidence type="ECO:0000259" key="1">
    <source>
        <dbReference type="Pfam" id="PF12680"/>
    </source>
</evidence>